<keyword evidence="3" id="KW-1185">Reference proteome</keyword>
<dbReference type="AlphaFoldDB" id="A0AAW2FT87"/>
<evidence type="ECO:0000256" key="1">
    <source>
        <dbReference type="SAM" id="MobiDB-lite"/>
    </source>
</evidence>
<reference evidence="2 3" key="1">
    <citation type="submission" date="2023-03" db="EMBL/GenBank/DDBJ databases">
        <title>High recombination rates correlate with genetic variation in Cardiocondyla obscurior ants.</title>
        <authorList>
            <person name="Errbii M."/>
        </authorList>
    </citation>
    <scope>NUCLEOTIDE SEQUENCE [LARGE SCALE GENOMIC DNA]</scope>
    <source>
        <strain evidence="2">Alpha-2009</strain>
        <tissue evidence="2">Whole body</tissue>
    </source>
</reference>
<feature type="region of interest" description="Disordered" evidence="1">
    <location>
        <begin position="58"/>
        <end position="147"/>
    </location>
</feature>
<organism evidence="2 3">
    <name type="scientific">Cardiocondyla obscurior</name>
    <dbReference type="NCBI Taxonomy" id="286306"/>
    <lineage>
        <taxon>Eukaryota</taxon>
        <taxon>Metazoa</taxon>
        <taxon>Ecdysozoa</taxon>
        <taxon>Arthropoda</taxon>
        <taxon>Hexapoda</taxon>
        <taxon>Insecta</taxon>
        <taxon>Pterygota</taxon>
        <taxon>Neoptera</taxon>
        <taxon>Endopterygota</taxon>
        <taxon>Hymenoptera</taxon>
        <taxon>Apocrita</taxon>
        <taxon>Aculeata</taxon>
        <taxon>Formicoidea</taxon>
        <taxon>Formicidae</taxon>
        <taxon>Myrmicinae</taxon>
        <taxon>Cardiocondyla</taxon>
    </lineage>
</organism>
<dbReference type="Proteomes" id="UP001430953">
    <property type="component" value="Unassembled WGS sequence"/>
</dbReference>
<comment type="caution">
    <text evidence="2">The sequence shown here is derived from an EMBL/GenBank/DDBJ whole genome shotgun (WGS) entry which is preliminary data.</text>
</comment>
<dbReference type="EMBL" id="JADYXP020000008">
    <property type="protein sequence ID" value="KAL0118354.1"/>
    <property type="molecule type" value="Genomic_DNA"/>
</dbReference>
<accession>A0AAW2FT87</accession>
<name>A0AAW2FT87_9HYME</name>
<evidence type="ECO:0000313" key="2">
    <source>
        <dbReference type="EMBL" id="KAL0118354.1"/>
    </source>
</evidence>
<gene>
    <name evidence="2" type="ORF">PUN28_009179</name>
</gene>
<feature type="compositionally biased region" description="Basic and acidic residues" evidence="1">
    <location>
        <begin position="92"/>
        <end position="102"/>
    </location>
</feature>
<protein>
    <submittedName>
        <fullName evidence="2">Uncharacterized protein</fullName>
    </submittedName>
</protein>
<feature type="compositionally biased region" description="Basic and acidic residues" evidence="1">
    <location>
        <begin position="111"/>
        <end position="123"/>
    </location>
</feature>
<sequence>MPPYRCTRRGLRRYRAATHRGCTRASRIAAAIGRNSRVATSRKRQENVRRLLAFSKIGGDFSRKGGGGDGGQRSPPRPTVVVVIPSRISSMEVEKRRARDRESESDEEGEAGEREDGEVPRREREKRRKREKERTSPLTVGRFRTENKTPTLRRTEILVGLRISIFIETIESNKN</sequence>
<proteinExistence type="predicted"/>
<evidence type="ECO:0000313" key="3">
    <source>
        <dbReference type="Proteomes" id="UP001430953"/>
    </source>
</evidence>